<evidence type="ECO:0000313" key="10">
    <source>
        <dbReference type="EMBL" id="MBU5676639.1"/>
    </source>
</evidence>
<keyword evidence="2" id="KW-0902">Two-component regulatory system</keyword>
<gene>
    <name evidence="10" type="ORF">KQI88_09430</name>
</gene>
<comment type="caution">
    <text evidence="10">The sequence shown here is derived from an EMBL/GenBank/DDBJ whole genome shotgun (WGS) entry which is preliminary data.</text>
</comment>
<dbReference type="Pfam" id="PF00072">
    <property type="entry name" value="Response_reg"/>
    <property type="match status" value="1"/>
</dbReference>
<evidence type="ECO:0000256" key="4">
    <source>
        <dbReference type="ARBA" id="ARBA00023125"/>
    </source>
</evidence>
<evidence type="ECO:0000256" key="3">
    <source>
        <dbReference type="ARBA" id="ARBA00023015"/>
    </source>
</evidence>
<evidence type="ECO:0000256" key="5">
    <source>
        <dbReference type="ARBA" id="ARBA00023163"/>
    </source>
</evidence>
<dbReference type="InterPro" id="IPR039420">
    <property type="entry name" value="WalR-like"/>
</dbReference>
<feature type="domain" description="OmpR/PhoB-type" evidence="9">
    <location>
        <begin position="130"/>
        <end position="228"/>
    </location>
</feature>
<dbReference type="PROSITE" id="PS51755">
    <property type="entry name" value="OMPR_PHOB"/>
    <property type="match status" value="1"/>
</dbReference>
<feature type="DNA-binding region" description="OmpR/PhoB-type" evidence="7">
    <location>
        <begin position="130"/>
        <end position="228"/>
    </location>
</feature>
<evidence type="ECO:0000256" key="7">
    <source>
        <dbReference type="PROSITE-ProRule" id="PRU01091"/>
    </source>
</evidence>
<evidence type="ECO:0000256" key="1">
    <source>
        <dbReference type="ARBA" id="ARBA00022553"/>
    </source>
</evidence>
<keyword evidence="4 7" id="KW-0238">DNA-binding</keyword>
<keyword evidence="11" id="KW-1185">Reference proteome</keyword>
<reference evidence="10 11" key="1">
    <citation type="submission" date="2021-06" db="EMBL/GenBank/DDBJ databases">
        <authorList>
            <person name="Sun Q."/>
            <person name="Li D."/>
        </authorList>
    </citation>
    <scope>NUCLEOTIDE SEQUENCE [LARGE SCALE GENOMIC DNA]</scope>
    <source>
        <strain evidence="10 11">MSJ-5</strain>
    </source>
</reference>
<dbReference type="CDD" id="cd00383">
    <property type="entry name" value="trans_reg_C"/>
    <property type="match status" value="1"/>
</dbReference>
<name>A0ABS6G399_9FIRM</name>
<sequence length="229" mass="26755">MMRVLIIDDEKLLVKGLRKSLEQEGFQVSVAYDGQEGLEVFKEGEYNFVILDLMLPRLDGISVCRNIRQYSDVPIIMLTAKDGDIDKILGLELGADDYMTKPFNTRELIARIRAITRRLEKIEKGHEIKNNIYESGNLKVDVESRVVYKSGVEVELTPKEFDILELLIRRKGRVFSREKIFELIWNEPCLDTRTIDVHVKNLREKLKEPDSERTVIETKWGVGYYFRRD</sequence>
<evidence type="ECO:0000313" key="11">
    <source>
        <dbReference type="Proteomes" id="UP000779508"/>
    </source>
</evidence>
<evidence type="ECO:0000256" key="6">
    <source>
        <dbReference type="PROSITE-ProRule" id="PRU00169"/>
    </source>
</evidence>
<proteinExistence type="predicted"/>
<protein>
    <submittedName>
        <fullName evidence="10">Response regulator transcription factor</fullName>
    </submittedName>
</protein>
<accession>A0ABS6G399</accession>
<feature type="domain" description="Response regulatory" evidence="8">
    <location>
        <begin position="3"/>
        <end position="116"/>
    </location>
</feature>
<evidence type="ECO:0000259" key="8">
    <source>
        <dbReference type="PROSITE" id="PS50110"/>
    </source>
</evidence>
<dbReference type="PANTHER" id="PTHR48111:SF40">
    <property type="entry name" value="PHOSPHATE REGULON TRANSCRIPTIONAL REGULATORY PROTEIN PHOB"/>
    <property type="match status" value="1"/>
</dbReference>
<dbReference type="PROSITE" id="PS50110">
    <property type="entry name" value="RESPONSE_REGULATORY"/>
    <property type="match status" value="1"/>
</dbReference>
<dbReference type="EMBL" id="JAHLQK010000003">
    <property type="protein sequence ID" value="MBU5676639.1"/>
    <property type="molecule type" value="Genomic_DNA"/>
</dbReference>
<evidence type="ECO:0000256" key="2">
    <source>
        <dbReference type="ARBA" id="ARBA00023012"/>
    </source>
</evidence>
<dbReference type="SMART" id="SM00862">
    <property type="entry name" value="Trans_reg_C"/>
    <property type="match status" value="1"/>
</dbReference>
<feature type="modified residue" description="4-aspartylphosphate" evidence="6">
    <location>
        <position position="52"/>
    </location>
</feature>
<dbReference type="PANTHER" id="PTHR48111">
    <property type="entry name" value="REGULATOR OF RPOS"/>
    <property type="match status" value="1"/>
</dbReference>
<dbReference type="InterPro" id="IPR001867">
    <property type="entry name" value="OmpR/PhoB-type_DNA-bd"/>
</dbReference>
<organism evidence="10 11">
    <name type="scientific">Alkaliphilus flagellatus</name>
    <dbReference type="NCBI Taxonomy" id="2841507"/>
    <lineage>
        <taxon>Bacteria</taxon>
        <taxon>Bacillati</taxon>
        <taxon>Bacillota</taxon>
        <taxon>Clostridia</taxon>
        <taxon>Peptostreptococcales</taxon>
        <taxon>Natronincolaceae</taxon>
        <taxon>Alkaliphilus</taxon>
    </lineage>
</organism>
<keyword evidence="5" id="KW-0804">Transcription</keyword>
<evidence type="ECO:0000259" key="9">
    <source>
        <dbReference type="PROSITE" id="PS51755"/>
    </source>
</evidence>
<keyword evidence="3" id="KW-0805">Transcription regulation</keyword>
<dbReference type="SMART" id="SM00448">
    <property type="entry name" value="REC"/>
    <property type="match status" value="1"/>
</dbReference>
<dbReference type="Proteomes" id="UP000779508">
    <property type="component" value="Unassembled WGS sequence"/>
</dbReference>
<dbReference type="Pfam" id="PF00486">
    <property type="entry name" value="Trans_reg_C"/>
    <property type="match status" value="1"/>
</dbReference>
<dbReference type="CDD" id="cd17574">
    <property type="entry name" value="REC_OmpR"/>
    <property type="match status" value="1"/>
</dbReference>
<keyword evidence="1 6" id="KW-0597">Phosphoprotein</keyword>
<dbReference type="InterPro" id="IPR001789">
    <property type="entry name" value="Sig_transdc_resp-reg_receiver"/>
</dbReference>